<feature type="transmembrane region" description="Helical" evidence="2">
    <location>
        <begin position="53"/>
        <end position="71"/>
    </location>
</feature>
<evidence type="ECO:0000256" key="2">
    <source>
        <dbReference type="SAM" id="Phobius"/>
    </source>
</evidence>
<feature type="transmembrane region" description="Helical" evidence="2">
    <location>
        <begin position="140"/>
        <end position="161"/>
    </location>
</feature>
<dbReference type="SUPFAM" id="SSF54631">
    <property type="entry name" value="CBS-domain pair"/>
    <property type="match status" value="1"/>
</dbReference>
<dbReference type="PANTHER" id="PTHR33741">
    <property type="entry name" value="TRANSMEMBRANE PROTEIN DDB_G0269096-RELATED"/>
    <property type="match status" value="1"/>
</dbReference>
<dbReference type="AlphaFoldDB" id="A0A918PU62"/>
<keyword evidence="2" id="KW-0812">Transmembrane</keyword>
<dbReference type="RefSeq" id="WP_189484774.1">
    <property type="nucleotide sequence ID" value="NZ_BMZB01000001.1"/>
</dbReference>
<dbReference type="InterPro" id="IPR000644">
    <property type="entry name" value="CBS_dom"/>
</dbReference>
<dbReference type="InterPro" id="IPR046342">
    <property type="entry name" value="CBS_dom_sf"/>
</dbReference>
<dbReference type="PROSITE" id="PS51371">
    <property type="entry name" value="CBS"/>
    <property type="match status" value="2"/>
</dbReference>
<evidence type="ECO:0000259" key="3">
    <source>
        <dbReference type="PROSITE" id="PS51371"/>
    </source>
</evidence>
<sequence length="373" mass="40670">MAVFTAQWFQAFLPKPLAVNHSTRLRNVIGAFIGIGLTALLCYMWGLHSHAAVWLMAPIGASAVLVFAVPSSPLAQPWPVIGGNTLSALCGIVCVHLIPDPVLAAAAGVALAIGVMFYARCLHPPGGAAALLAVLTQADWSWALFPALTNSTLLVLVGIAYNNLTRHSYPHIAIAPAAQTTGLSRFRDSDIDAVMARFNEVIDISRDDLRAILQLTELQAYRRQMGDMLCRDIMTENPVSVVFGTELNEAWALMKKHDIKALPVLDPQRRVLGMVTLADFMRHSGADRFEDIGGRLKALVKRTDSPYSDKPEVVGQIMQTGIKTAFEADHVVELSPLFSENDLRYVPVLDATRRLVGIITQSDLMRALYHQAA</sequence>
<dbReference type="CDD" id="cd04600">
    <property type="entry name" value="CBS_pair_HPP_assoc"/>
    <property type="match status" value="1"/>
</dbReference>
<evidence type="ECO:0000313" key="5">
    <source>
        <dbReference type="Proteomes" id="UP000662572"/>
    </source>
</evidence>
<keyword evidence="5" id="KW-1185">Reference proteome</keyword>
<protein>
    <submittedName>
        <fullName evidence="4">Membrane protein</fullName>
    </submittedName>
</protein>
<keyword evidence="2" id="KW-0472">Membrane</keyword>
<name>A0A918PU62_9CAUL</name>
<dbReference type="Pfam" id="PF00571">
    <property type="entry name" value="CBS"/>
    <property type="match status" value="2"/>
</dbReference>
<dbReference type="InterPro" id="IPR058581">
    <property type="entry name" value="TM_HPP"/>
</dbReference>
<feature type="transmembrane region" description="Helical" evidence="2">
    <location>
        <begin position="28"/>
        <end position="46"/>
    </location>
</feature>
<feature type="transmembrane region" description="Helical" evidence="2">
    <location>
        <begin position="102"/>
        <end position="120"/>
    </location>
</feature>
<feature type="domain" description="CBS" evidence="3">
    <location>
        <begin position="318"/>
        <end position="373"/>
    </location>
</feature>
<evidence type="ECO:0000256" key="1">
    <source>
        <dbReference type="PROSITE-ProRule" id="PRU00703"/>
    </source>
</evidence>
<proteinExistence type="predicted"/>
<evidence type="ECO:0000313" key="4">
    <source>
        <dbReference type="EMBL" id="GGZ23051.1"/>
    </source>
</evidence>
<dbReference type="InterPro" id="IPR007065">
    <property type="entry name" value="HPP"/>
</dbReference>
<dbReference type="PANTHER" id="PTHR33741:SF5">
    <property type="entry name" value="TRANSMEMBRANE PROTEIN DDB_G0269096-RELATED"/>
    <property type="match status" value="1"/>
</dbReference>
<feature type="domain" description="CBS" evidence="3">
    <location>
        <begin position="234"/>
        <end position="292"/>
    </location>
</feature>
<dbReference type="CDD" id="cd02205">
    <property type="entry name" value="CBS_pair_SF"/>
    <property type="match status" value="1"/>
</dbReference>
<reference evidence="4" key="2">
    <citation type="submission" date="2020-09" db="EMBL/GenBank/DDBJ databases">
        <authorList>
            <person name="Sun Q."/>
            <person name="Kim S."/>
        </authorList>
    </citation>
    <scope>NUCLEOTIDE SEQUENCE</scope>
    <source>
        <strain evidence="4">KCTC 32296</strain>
    </source>
</reference>
<dbReference type="Proteomes" id="UP000662572">
    <property type="component" value="Unassembled WGS sequence"/>
</dbReference>
<keyword evidence="2" id="KW-1133">Transmembrane helix</keyword>
<accession>A0A918PU62</accession>
<comment type="caution">
    <text evidence="4">The sequence shown here is derived from an EMBL/GenBank/DDBJ whole genome shotgun (WGS) entry which is preliminary data.</text>
</comment>
<organism evidence="4 5">
    <name type="scientific">Asticcacaulis endophyticus</name>
    <dbReference type="NCBI Taxonomy" id="1395890"/>
    <lineage>
        <taxon>Bacteria</taxon>
        <taxon>Pseudomonadati</taxon>
        <taxon>Pseudomonadota</taxon>
        <taxon>Alphaproteobacteria</taxon>
        <taxon>Caulobacterales</taxon>
        <taxon>Caulobacteraceae</taxon>
        <taxon>Asticcacaulis</taxon>
    </lineage>
</organism>
<dbReference type="Pfam" id="PF04982">
    <property type="entry name" value="TM_HPP"/>
    <property type="match status" value="1"/>
</dbReference>
<dbReference type="SMART" id="SM00116">
    <property type="entry name" value="CBS"/>
    <property type="match status" value="2"/>
</dbReference>
<dbReference type="Gene3D" id="3.10.580.10">
    <property type="entry name" value="CBS-domain"/>
    <property type="match status" value="1"/>
</dbReference>
<keyword evidence="1" id="KW-0129">CBS domain</keyword>
<dbReference type="EMBL" id="BMZB01000001">
    <property type="protein sequence ID" value="GGZ23051.1"/>
    <property type="molecule type" value="Genomic_DNA"/>
</dbReference>
<gene>
    <name evidence="4" type="ORF">GCM10011273_04950</name>
</gene>
<reference evidence="4" key="1">
    <citation type="journal article" date="2014" name="Int. J. Syst. Evol. Microbiol.">
        <title>Complete genome sequence of Corynebacterium casei LMG S-19264T (=DSM 44701T), isolated from a smear-ripened cheese.</title>
        <authorList>
            <consortium name="US DOE Joint Genome Institute (JGI-PGF)"/>
            <person name="Walter F."/>
            <person name="Albersmeier A."/>
            <person name="Kalinowski J."/>
            <person name="Ruckert C."/>
        </authorList>
    </citation>
    <scope>NUCLEOTIDE SEQUENCE</scope>
    <source>
        <strain evidence="4">KCTC 32296</strain>
    </source>
</reference>